<evidence type="ECO:0000259" key="1">
    <source>
        <dbReference type="PROSITE" id="PS50144"/>
    </source>
</evidence>
<keyword evidence="3" id="KW-1185">Reference proteome</keyword>
<reference evidence="2 3" key="3">
    <citation type="journal article" date="2013" name="Rice">
        <title>Improvement of the Oryza sativa Nipponbare reference genome using next generation sequence and optical map data.</title>
        <authorList>
            <person name="Kawahara Y."/>
            <person name="de la Bastide M."/>
            <person name="Hamilton J.P."/>
            <person name="Kanamori H."/>
            <person name="McCombie W.R."/>
            <person name="Ouyang S."/>
            <person name="Schwartz D.C."/>
            <person name="Tanaka T."/>
            <person name="Wu J."/>
            <person name="Zhou S."/>
            <person name="Childs K.L."/>
            <person name="Davidson R.M."/>
            <person name="Lin H."/>
            <person name="Quesada-Ocampo L."/>
            <person name="Vaillancourt B."/>
            <person name="Sakai H."/>
            <person name="Lee S.S."/>
            <person name="Kim J."/>
            <person name="Numa H."/>
            <person name="Itoh T."/>
            <person name="Buell C.R."/>
            <person name="Matsumoto T."/>
        </authorList>
    </citation>
    <scope>NUCLEOTIDE SEQUENCE [LARGE SCALE GENOMIC DNA]</scope>
    <source>
        <strain evidence="3">cv. Nipponbare</strain>
    </source>
</reference>
<protein>
    <submittedName>
        <fullName evidence="2">Os10g0416900 protein</fullName>
    </submittedName>
</protein>
<feature type="domain" description="MATH" evidence="1">
    <location>
        <begin position="1"/>
        <end position="44"/>
    </location>
</feature>
<dbReference type="AlphaFoldDB" id="A0A0P0XU79"/>
<dbReference type="InterPro" id="IPR002083">
    <property type="entry name" value="MATH/TRAF_dom"/>
</dbReference>
<dbReference type="PaxDb" id="39947-A0A0P0XU79"/>
<reference evidence="3" key="1">
    <citation type="journal article" date="2005" name="Nature">
        <title>The map-based sequence of the rice genome.</title>
        <authorList>
            <consortium name="International rice genome sequencing project (IRGSP)"/>
            <person name="Matsumoto T."/>
            <person name="Wu J."/>
            <person name="Kanamori H."/>
            <person name="Katayose Y."/>
            <person name="Fujisawa M."/>
            <person name="Namiki N."/>
            <person name="Mizuno H."/>
            <person name="Yamamoto K."/>
            <person name="Antonio B.A."/>
            <person name="Baba T."/>
            <person name="Sakata K."/>
            <person name="Nagamura Y."/>
            <person name="Aoki H."/>
            <person name="Arikawa K."/>
            <person name="Arita K."/>
            <person name="Bito T."/>
            <person name="Chiden Y."/>
            <person name="Fujitsuka N."/>
            <person name="Fukunaka R."/>
            <person name="Hamada M."/>
            <person name="Harada C."/>
            <person name="Hayashi A."/>
            <person name="Hijishita S."/>
            <person name="Honda M."/>
            <person name="Hosokawa S."/>
            <person name="Ichikawa Y."/>
            <person name="Idonuma A."/>
            <person name="Iijima M."/>
            <person name="Ikeda M."/>
            <person name="Ikeno M."/>
            <person name="Ito K."/>
            <person name="Ito S."/>
            <person name="Ito T."/>
            <person name="Ito Y."/>
            <person name="Ito Y."/>
            <person name="Iwabuchi A."/>
            <person name="Kamiya K."/>
            <person name="Karasawa W."/>
            <person name="Kurita K."/>
            <person name="Katagiri S."/>
            <person name="Kikuta A."/>
            <person name="Kobayashi H."/>
            <person name="Kobayashi N."/>
            <person name="Machita K."/>
            <person name="Maehara T."/>
            <person name="Masukawa M."/>
            <person name="Mizubayashi T."/>
            <person name="Mukai Y."/>
            <person name="Nagasaki H."/>
            <person name="Nagata Y."/>
            <person name="Naito S."/>
            <person name="Nakashima M."/>
            <person name="Nakama Y."/>
            <person name="Nakamichi Y."/>
            <person name="Nakamura M."/>
            <person name="Meguro A."/>
            <person name="Negishi M."/>
            <person name="Ohta I."/>
            <person name="Ohta T."/>
            <person name="Okamoto M."/>
            <person name="Ono N."/>
            <person name="Saji S."/>
            <person name="Sakaguchi M."/>
            <person name="Sakai K."/>
            <person name="Shibata M."/>
            <person name="Shimokawa T."/>
            <person name="Song J."/>
            <person name="Takazaki Y."/>
            <person name="Terasawa K."/>
            <person name="Tsugane M."/>
            <person name="Tsuji K."/>
            <person name="Ueda S."/>
            <person name="Waki K."/>
            <person name="Yamagata H."/>
            <person name="Yamamoto M."/>
            <person name="Yamamoto S."/>
            <person name="Yamane H."/>
            <person name="Yoshiki S."/>
            <person name="Yoshihara R."/>
            <person name="Yukawa K."/>
            <person name="Zhong H."/>
            <person name="Yano M."/>
            <person name="Yuan Q."/>
            <person name="Ouyang S."/>
            <person name="Liu J."/>
            <person name="Jones K.M."/>
            <person name="Gansberger K."/>
            <person name="Moffat K."/>
            <person name="Hill J."/>
            <person name="Bera J."/>
            <person name="Fadrosh D."/>
            <person name="Jin S."/>
            <person name="Johri S."/>
            <person name="Kim M."/>
            <person name="Overton L."/>
            <person name="Reardon M."/>
            <person name="Tsitrin T."/>
            <person name="Vuong H."/>
            <person name="Weaver B."/>
            <person name="Ciecko A."/>
            <person name="Tallon L."/>
            <person name="Jackson J."/>
            <person name="Pai G."/>
            <person name="Aken S.V."/>
            <person name="Utterback T."/>
            <person name="Reidmuller S."/>
            <person name="Feldblyum T."/>
            <person name="Hsiao J."/>
            <person name="Zismann V."/>
            <person name="Iobst S."/>
            <person name="de Vazeille A.R."/>
            <person name="Buell C.R."/>
            <person name="Ying K."/>
            <person name="Li Y."/>
            <person name="Lu T."/>
            <person name="Huang Y."/>
            <person name="Zhao Q."/>
            <person name="Feng Q."/>
            <person name="Zhang L."/>
            <person name="Zhu J."/>
            <person name="Weng Q."/>
            <person name="Mu J."/>
            <person name="Lu Y."/>
            <person name="Fan D."/>
            <person name="Liu Y."/>
            <person name="Guan J."/>
            <person name="Zhang Y."/>
            <person name="Yu S."/>
            <person name="Liu X."/>
            <person name="Zhang Y."/>
            <person name="Hong G."/>
            <person name="Han B."/>
            <person name="Choisne N."/>
            <person name="Demange N."/>
            <person name="Orjeda G."/>
            <person name="Samain S."/>
            <person name="Cattolico L."/>
            <person name="Pelletier E."/>
            <person name="Couloux A."/>
            <person name="Segurens B."/>
            <person name="Wincker P."/>
            <person name="D'Hont A."/>
            <person name="Scarpelli C."/>
            <person name="Weissenbach J."/>
            <person name="Salanoubat M."/>
            <person name="Quetier F."/>
            <person name="Yu Y."/>
            <person name="Kim H.R."/>
            <person name="Rambo T."/>
            <person name="Currie J."/>
            <person name="Collura K."/>
            <person name="Luo M."/>
            <person name="Yang T."/>
            <person name="Ammiraju J.S.S."/>
            <person name="Engler F."/>
            <person name="Soderlund C."/>
            <person name="Wing R.A."/>
            <person name="Palmer L.E."/>
            <person name="de la Bastide M."/>
            <person name="Spiegel L."/>
            <person name="Nascimento L."/>
            <person name="Zutavern T."/>
            <person name="O'Shaughnessy A."/>
            <person name="Dike S."/>
            <person name="Dedhia N."/>
            <person name="Preston R."/>
            <person name="Balija V."/>
            <person name="McCombie W.R."/>
            <person name="Chow T."/>
            <person name="Chen H."/>
            <person name="Chung M."/>
            <person name="Chen C."/>
            <person name="Shaw J."/>
            <person name="Wu H."/>
            <person name="Hsiao K."/>
            <person name="Chao Y."/>
            <person name="Chu M."/>
            <person name="Cheng C."/>
            <person name="Hour A."/>
            <person name="Lee P."/>
            <person name="Lin S."/>
            <person name="Lin Y."/>
            <person name="Liou J."/>
            <person name="Liu S."/>
            <person name="Hsing Y."/>
            <person name="Raghuvanshi S."/>
            <person name="Mohanty A."/>
            <person name="Bharti A.K."/>
            <person name="Gaur A."/>
            <person name="Gupta V."/>
            <person name="Kumar D."/>
            <person name="Ravi V."/>
            <person name="Vij S."/>
            <person name="Kapur A."/>
            <person name="Khurana P."/>
            <person name="Khurana P."/>
            <person name="Khurana J.P."/>
            <person name="Tyagi A.K."/>
            <person name="Gaikwad K."/>
            <person name="Singh A."/>
            <person name="Dalal V."/>
            <person name="Srivastava S."/>
            <person name="Dixit A."/>
            <person name="Pal A.K."/>
            <person name="Ghazi I.A."/>
            <person name="Yadav M."/>
            <person name="Pandit A."/>
            <person name="Bhargava A."/>
            <person name="Sureshbabu K."/>
            <person name="Batra K."/>
            <person name="Sharma T.R."/>
            <person name="Mohapatra T."/>
            <person name="Singh N.K."/>
            <person name="Messing J."/>
            <person name="Nelson A.B."/>
            <person name="Fuks G."/>
            <person name="Kavchok S."/>
            <person name="Keizer G."/>
            <person name="Linton E."/>
            <person name="Llaca V."/>
            <person name="Song R."/>
            <person name="Tanyolac B."/>
            <person name="Young S."/>
            <person name="Ho-Il K."/>
            <person name="Hahn J.H."/>
            <person name="Sangsakoo G."/>
            <person name="Vanavichit A."/>
            <person name="de Mattos Luiz.A.T."/>
            <person name="Zimmer P.D."/>
            <person name="Malone G."/>
            <person name="Dellagostin O."/>
            <person name="de Oliveira A.C."/>
            <person name="Bevan M."/>
            <person name="Bancroft I."/>
            <person name="Minx P."/>
            <person name="Cordum H."/>
            <person name="Wilson R."/>
            <person name="Cheng Z."/>
            <person name="Jin W."/>
            <person name="Jiang J."/>
            <person name="Leong S.A."/>
            <person name="Iwama H."/>
            <person name="Gojobori T."/>
            <person name="Itoh T."/>
            <person name="Niimura Y."/>
            <person name="Fujii Y."/>
            <person name="Habara T."/>
            <person name="Sakai H."/>
            <person name="Sato Y."/>
            <person name="Wilson G."/>
            <person name="Kumar K."/>
            <person name="McCouch S."/>
            <person name="Juretic N."/>
            <person name="Hoen D."/>
            <person name="Wright S."/>
            <person name="Bruskiewich R."/>
            <person name="Bureau T."/>
            <person name="Miyao A."/>
            <person name="Hirochika H."/>
            <person name="Nishikawa T."/>
            <person name="Kadowaki K."/>
            <person name="Sugiura M."/>
            <person name="Burr B."/>
            <person name="Sasaki T."/>
        </authorList>
    </citation>
    <scope>NUCLEOTIDE SEQUENCE [LARGE SCALE GENOMIC DNA]</scope>
    <source>
        <strain evidence="3">cv. Nipponbare</strain>
    </source>
</reference>
<evidence type="ECO:0000313" key="2">
    <source>
        <dbReference type="EMBL" id="BAT10859.1"/>
    </source>
</evidence>
<dbReference type="InterPro" id="IPR008974">
    <property type="entry name" value="TRAF-like"/>
</dbReference>
<dbReference type="InParanoid" id="A0A0P0XU79"/>
<dbReference type="Gene3D" id="2.60.210.10">
    <property type="entry name" value="Apoptosis, Tumor Necrosis Factor Receptor Associated Protein 2, Chain A"/>
    <property type="match status" value="1"/>
</dbReference>
<sequence length="99" mass="10695">MRGEKVRDFDGQGNGWGTVAFKKKEKLEREGLIVEDGLAIRCDIVVITQSCTATTTTEASLAAAAAASSSSEEMVSPTTIEDKVVNPVYTKWCLPPLFQ</sequence>
<dbReference type="EMBL" id="AP014966">
    <property type="protein sequence ID" value="BAT10859.1"/>
    <property type="molecule type" value="Genomic_DNA"/>
</dbReference>
<dbReference type="SUPFAM" id="SSF49599">
    <property type="entry name" value="TRAF domain-like"/>
    <property type="match status" value="1"/>
</dbReference>
<dbReference type="CDD" id="cd00121">
    <property type="entry name" value="MATH"/>
    <property type="match status" value="1"/>
</dbReference>
<dbReference type="Proteomes" id="UP000059680">
    <property type="component" value="Chromosome 10"/>
</dbReference>
<reference evidence="2 3" key="2">
    <citation type="journal article" date="2013" name="Plant Cell Physiol.">
        <title>Rice Annotation Project Database (RAP-DB): an integrative and interactive database for rice genomics.</title>
        <authorList>
            <person name="Sakai H."/>
            <person name="Lee S.S."/>
            <person name="Tanaka T."/>
            <person name="Numa H."/>
            <person name="Kim J."/>
            <person name="Kawahara Y."/>
            <person name="Wakimoto H."/>
            <person name="Yang C.C."/>
            <person name="Iwamoto M."/>
            <person name="Abe T."/>
            <person name="Yamada Y."/>
            <person name="Muto A."/>
            <person name="Inokuchi H."/>
            <person name="Ikemura T."/>
            <person name="Matsumoto T."/>
            <person name="Sasaki T."/>
            <person name="Itoh T."/>
        </authorList>
    </citation>
    <scope>NUCLEOTIDE SEQUENCE [LARGE SCALE GENOMIC DNA]</scope>
    <source>
        <strain evidence="3">cv. Nipponbare</strain>
    </source>
</reference>
<organism evidence="2 3">
    <name type="scientific">Oryza sativa subsp. japonica</name>
    <name type="common">Rice</name>
    <dbReference type="NCBI Taxonomy" id="39947"/>
    <lineage>
        <taxon>Eukaryota</taxon>
        <taxon>Viridiplantae</taxon>
        <taxon>Streptophyta</taxon>
        <taxon>Embryophyta</taxon>
        <taxon>Tracheophyta</taxon>
        <taxon>Spermatophyta</taxon>
        <taxon>Magnoliopsida</taxon>
        <taxon>Liliopsida</taxon>
        <taxon>Poales</taxon>
        <taxon>Poaceae</taxon>
        <taxon>BOP clade</taxon>
        <taxon>Oryzoideae</taxon>
        <taxon>Oryzeae</taxon>
        <taxon>Oryzinae</taxon>
        <taxon>Oryza</taxon>
        <taxon>Oryza sativa</taxon>
    </lineage>
</organism>
<dbReference type="PROSITE" id="PS50144">
    <property type="entry name" value="MATH"/>
    <property type="match status" value="1"/>
</dbReference>
<accession>A0A0P0XU79</accession>
<proteinExistence type="predicted"/>
<name>A0A0P0XU79_ORYSJ</name>
<gene>
    <name evidence="2" type="ordered locus">Os10g0416900</name>
    <name evidence="2" type="ORF">OSNPB_100416900</name>
</gene>
<evidence type="ECO:0000313" key="3">
    <source>
        <dbReference type="Proteomes" id="UP000059680"/>
    </source>
</evidence>